<reference evidence="3" key="1">
    <citation type="submission" date="2011-08" db="EMBL/GenBank/DDBJ databases">
        <authorList>
            <person name="Rombauts S."/>
        </authorList>
    </citation>
    <scope>NUCLEOTIDE SEQUENCE</scope>
    <source>
        <strain evidence="3">London</strain>
    </source>
</reference>
<dbReference type="GeneID" id="107361588"/>
<name>T1K8A3_TETUR</name>
<accession>T1K8A3</accession>
<evidence type="ECO:0000313" key="2">
    <source>
        <dbReference type="EnsemblMetazoa" id="tetur07g00610.1"/>
    </source>
</evidence>
<dbReference type="HOGENOM" id="CLU_029073_1_0_1"/>
<dbReference type="RefSeq" id="XP_015783909.2">
    <property type="nucleotide sequence ID" value="XM_015928423.2"/>
</dbReference>
<dbReference type="SUPFAM" id="SSF52047">
    <property type="entry name" value="RNI-like"/>
    <property type="match status" value="1"/>
</dbReference>
<proteinExistence type="predicted"/>
<evidence type="ECO:0000313" key="3">
    <source>
        <dbReference type="Proteomes" id="UP000015104"/>
    </source>
</evidence>
<dbReference type="Proteomes" id="UP000015104">
    <property type="component" value="Unassembled WGS sequence"/>
</dbReference>
<protein>
    <recommendedName>
        <fullName evidence="1">F-box domain-containing protein</fullName>
    </recommendedName>
</protein>
<organism evidence="2 3">
    <name type="scientific">Tetranychus urticae</name>
    <name type="common">Two-spotted spider mite</name>
    <dbReference type="NCBI Taxonomy" id="32264"/>
    <lineage>
        <taxon>Eukaryota</taxon>
        <taxon>Metazoa</taxon>
        <taxon>Ecdysozoa</taxon>
        <taxon>Arthropoda</taxon>
        <taxon>Chelicerata</taxon>
        <taxon>Arachnida</taxon>
        <taxon>Acari</taxon>
        <taxon>Acariformes</taxon>
        <taxon>Trombidiformes</taxon>
        <taxon>Prostigmata</taxon>
        <taxon>Eleutherengona</taxon>
        <taxon>Raphignathae</taxon>
        <taxon>Tetranychoidea</taxon>
        <taxon>Tetranychidae</taxon>
        <taxon>Tetranychus</taxon>
    </lineage>
</organism>
<dbReference type="InterPro" id="IPR036047">
    <property type="entry name" value="F-box-like_dom_sf"/>
</dbReference>
<keyword evidence="3" id="KW-1185">Reference proteome</keyword>
<sequence length="377" mass="44095">MNIDELPDDCLLYIFNLFCGFGTLLDCSEVCERWKHLVFRRLLSVKYLTDASRRNGYPASTIYFREDDRLEQIEIYKWFPNLKILDVSGSLDVDCFSKLPVKGLCLNLYYDTMVENINIPSIEMLAVPDFYDFFANDIQGPILEQLLVSNCNISKLSSYAKYFPNLKRLHLDNYIYAPSKDNFYTGPVLEKLEILEMGFHTFSEPGGYYGFSLADHCPTLKSAFHFIQTGQEIFVDDGIVNYFLEDLVIEFCCKREFKDWSVLRRILSKYPNLKHLAIRGEAEISDENIPELLKLLPRISLIDLSKSKEVTEKSSKYIDRYCRYRSVSLYYQNRAEITKKWPHLSTKRVFVGRGFDFMKYCFLIDYVDSPSLLDPDD</sequence>
<dbReference type="KEGG" id="tut:107361588"/>
<dbReference type="InterPro" id="IPR032675">
    <property type="entry name" value="LRR_dom_sf"/>
</dbReference>
<dbReference type="Pfam" id="PF12937">
    <property type="entry name" value="F-box-like"/>
    <property type="match status" value="1"/>
</dbReference>
<reference evidence="2" key="2">
    <citation type="submission" date="2015-06" db="UniProtKB">
        <authorList>
            <consortium name="EnsemblMetazoa"/>
        </authorList>
    </citation>
    <scope>IDENTIFICATION</scope>
</reference>
<dbReference type="OrthoDB" id="10257471at2759"/>
<dbReference type="EnsemblMetazoa" id="tetur07g00610.1">
    <property type="protein sequence ID" value="tetur07g00610.1"/>
    <property type="gene ID" value="tetur07g00610"/>
</dbReference>
<dbReference type="SUPFAM" id="SSF81383">
    <property type="entry name" value="F-box domain"/>
    <property type="match status" value="1"/>
</dbReference>
<dbReference type="Gene3D" id="1.20.1280.50">
    <property type="match status" value="1"/>
</dbReference>
<dbReference type="InterPro" id="IPR001810">
    <property type="entry name" value="F-box_dom"/>
</dbReference>
<feature type="domain" description="F-box" evidence="1">
    <location>
        <begin position="3"/>
        <end position="43"/>
    </location>
</feature>
<evidence type="ECO:0000259" key="1">
    <source>
        <dbReference type="Pfam" id="PF12937"/>
    </source>
</evidence>
<dbReference type="EMBL" id="CAEY01001872">
    <property type="status" value="NOT_ANNOTATED_CDS"/>
    <property type="molecule type" value="Genomic_DNA"/>
</dbReference>
<dbReference type="Gene3D" id="3.80.10.10">
    <property type="entry name" value="Ribonuclease Inhibitor"/>
    <property type="match status" value="1"/>
</dbReference>
<dbReference type="OMA" id="LANTHEP"/>
<dbReference type="AlphaFoldDB" id="T1K8A3"/>